<dbReference type="Proteomes" id="UP000002706">
    <property type="component" value="Chromosome"/>
</dbReference>
<keyword evidence="3" id="KW-1185">Reference proteome</keyword>
<dbReference type="EMBL" id="CP000141">
    <property type="protein sequence ID" value="ABB16249.1"/>
    <property type="molecule type" value="Genomic_DNA"/>
</dbReference>
<dbReference type="InParanoid" id="Q3ABL0"/>
<feature type="transmembrane region" description="Helical" evidence="1">
    <location>
        <begin position="37"/>
        <end position="54"/>
    </location>
</feature>
<sequence>MAILFRNRLQCGLLNPRKPKEEKIMRTMLDKIKSRKFLMALLAAVTAFIKAYYPDFPDEALYTLAGVALGYIAVEGFVDAVAQLAQWLAKRSERNAH</sequence>
<dbReference type="KEGG" id="chy:CHY_1654"/>
<dbReference type="HOGENOM" id="CLU_2341599_0_0_9"/>
<reference evidence="2 3" key="1">
    <citation type="journal article" date="2005" name="PLoS Genet.">
        <title>Life in hot carbon monoxide: the complete genome sequence of Carboxydothermus hydrogenoformans Z-2901.</title>
        <authorList>
            <person name="Wu M."/>
            <person name="Ren Q."/>
            <person name="Durkin A.S."/>
            <person name="Daugherty S.C."/>
            <person name="Brinkac L.M."/>
            <person name="Dodson R.J."/>
            <person name="Madupu R."/>
            <person name="Sullivan S.A."/>
            <person name="Kolonay J.F."/>
            <person name="Haft D.H."/>
            <person name="Nelson W.C."/>
            <person name="Tallon L.J."/>
            <person name="Jones K.M."/>
            <person name="Ulrich L.E."/>
            <person name="Gonzalez J.M."/>
            <person name="Zhulin I.B."/>
            <person name="Robb F.T."/>
            <person name="Eisen J.A."/>
        </authorList>
    </citation>
    <scope>NUCLEOTIDE SEQUENCE [LARGE SCALE GENOMIC DNA]</scope>
    <source>
        <strain evidence="3">ATCC BAA-161 / DSM 6008 / Z-2901</strain>
    </source>
</reference>
<evidence type="ECO:0000256" key="1">
    <source>
        <dbReference type="SAM" id="Phobius"/>
    </source>
</evidence>
<keyword evidence="1" id="KW-1133">Transmembrane helix</keyword>
<organism evidence="2 3">
    <name type="scientific">Carboxydothermus hydrogenoformans (strain ATCC BAA-161 / DSM 6008 / Z-2901)</name>
    <dbReference type="NCBI Taxonomy" id="246194"/>
    <lineage>
        <taxon>Bacteria</taxon>
        <taxon>Bacillati</taxon>
        <taxon>Bacillota</taxon>
        <taxon>Clostridia</taxon>
        <taxon>Thermoanaerobacterales</taxon>
        <taxon>Thermoanaerobacteraceae</taxon>
        <taxon>Carboxydothermus</taxon>
    </lineage>
</organism>
<keyword evidence="1" id="KW-0812">Transmembrane</keyword>
<evidence type="ECO:0000313" key="3">
    <source>
        <dbReference type="Proteomes" id="UP000002706"/>
    </source>
</evidence>
<dbReference type="OrthoDB" id="2112517at2"/>
<proteinExistence type="predicted"/>
<name>Q3ABL0_CARHZ</name>
<gene>
    <name evidence="2" type="ordered locus">CHY_1654</name>
</gene>
<dbReference type="eggNOG" id="ENOG502ZE17">
    <property type="taxonomic scope" value="Bacteria"/>
</dbReference>
<dbReference type="STRING" id="246194.CHY_1654"/>
<dbReference type="AlphaFoldDB" id="Q3ABL0"/>
<keyword evidence="1" id="KW-0472">Membrane</keyword>
<feature type="transmembrane region" description="Helical" evidence="1">
    <location>
        <begin position="60"/>
        <end position="82"/>
    </location>
</feature>
<evidence type="ECO:0000313" key="2">
    <source>
        <dbReference type="EMBL" id="ABB16249.1"/>
    </source>
</evidence>
<protein>
    <submittedName>
        <fullName evidence="2">Uncharacterized protein</fullName>
    </submittedName>
</protein>
<accession>Q3ABL0</accession>